<accession>B4FY88</accession>
<dbReference type="AlphaFoldDB" id="B4FY88"/>
<evidence type="ECO:0000313" key="1">
    <source>
        <dbReference type="EMBL" id="ACF87081.1"/>
    </source>
</evidence>
<sequence length="75" mass="8441">MHGYRCCQCPQGVRRGRQASRPSHSTVHRGEDANAGRWPWLVWASSSKDVWEDSRPCCSSEEAAAMICGLPRPRK</sequence>
<name>B4FY88_MAIZE</name>
<organism evidence="1">
    <name type="scientific">Zea mays</name>
    <name type="common">Maize</name>
    <dbReference type="NCBI Taxonomy" id="4577"/>
    <lineage>
        <taxon>Eukaryota</taxon>
        <taxon>Viridiplantae</taxon>
        <taxon>Streptophyta</taxon>
        <taxon>Embryophyta</taxon>
        <taxon>Tracheophyta</taxon>
        <taxon>Spermatophyta</taxon>
        <taxon>Magnoliopsida</taxon>
        <taxon>Liliopsida</taxon>
        <taxon>Poales</taxon>
        <taxon>Poaceae</taxon>
        <taxon>PACMAD clade</taxon>
        <taxon>Panicoideae</taxon>
        <taxon>Andropogonodae</taxon>
        <taxon>Andropogoneae</taxon>
        <taxon>Tripsacinae</taxon>
        <taxon>Zea</taxon>
    </lineage>
</organism>
<reference evidence="1" key="1">
    <citation type="journal article" date="2009" name="PLoS Genet.">
        <title>Sequencing, mapping, and analysis of 27,455 maize full-length cDNAs.</title>
        <authorList>
            <person name="Soderlund C."/>
            <person name="Descour A."/>
            <person name="Kudrna D."/>
            <person name="Bomhoff M."/>
            <person name="Boyd L."/>
            <person name="Currie J."/>
            <person name="Angelova A."/>
            <person name="Collura K."/>
            <person name="Wissotski M."/>
            <person name="Ashley E."/>
            <person name="Morrow D."/>
            <person name="Fernandes J."/>
            <person name="Walbot V."/>
            <person name="Yu Y."/>
        </authorList>
    </citation>
    <scope>NUCLEOTIDE SEQUENCE</scope>
    <source>
        <strain evidence="1">B73</strain>
    </source>
</reference>
<dbReference type="EMBL" id="BT042076">
    <property type="protein sequence ID" value="ACF87081.1"/>
    <property type="molecule type" value="mRNA"/>
</dbReference>
<proteinExistence type="evidence at transcript level"/>
<protein>
    <submittedName>
        <fullName evidence="1">Uncharacterized protein</fullName>
    </submittedName>
</protein>
<dbReference type="EMBL" id="BT086712">
    <property type="protein sequence ID" value="ACR37065.1"/>
    <property type="molecule type" value="mRNA"/>
</dbReference>